<organism evidence="6">
    <name type="scientific">Homalodisca liturata</name>
    <dbReference type="NCBI Taxonomy" id="320908"/>
    <lineage>
        <taxon>Eukaryota</taxon>
        <taxon>Metazoa</taxon>
        <taxon>Ecdysozoa</taxon>
        <taxon>Arthropoda</taxon>
        <taxon>Hexapoda</taxon>
        <taxon>Insecta</taxon>
        <taxon>Pterygota</taxon>
        <taxon>Neoptera</taxon>
        <taxon>Paraneoptera</taxon>
        <taxon>Hemiptera</taxon>
        <taxon>Auchenorrhyncha</taxon>
        <taxon>Membracoidea</taxon>
        <taxon>Cicadellidae</taxon>
        <taxon>Cicadellinae</taxon>
        <taxon>Proconiini</taxon>
        <taxon>Homalodisca</taxon>
    </lineage>
</organism>
<dbReference type="PROSITE" id="PS50222">
    <property type="entry name" value="EF_HAND_2"/>
    <property type="match status" value="3"/>
</dbReference>
<accession>A0A1B6HSQ2</accession>
<keyword evidence="3" id="KW-0106">Calcium</keyword>
<protein>
    <recommendedName>
        <fullName evidence="5">EF-hand domain-containing protein</fullName>
    </recommendedName>
</protein>
<dbReference type="SUPFAM" id="SSF47473">
    <property type="entry name" value="EF-hand"/>
    <property type="match status" value="2"/>
</dbReference>
<evidence type="ECO:0000256" key="3">
    <source>
        <dbReference type="ARBA" id="ARBA00022837"/>
    </source>
</evidence>
<dbReference type="InterPro" id="IPR011992">
    <property type="entry name" value="EF-hand-dom_pair"/>
</dbReference>
<keyword evidence="1" id="KW-0479">Metal-binding</keyword>
<gene>
    <name evidence="7" type="ORF">g.23831</name>
    <name evidence="6" type="ORF">g.23833</name>
</gene>
<evidence type="ECO:0000313" key="6">
    <source>
        <dbReference type="EMBL" id="JAS77714.1"/>
    </source>
</evidence>
<evidence type="ECO:0000259" key="5">
    <source>
        <dbReference type="PROSITE" id="PS50222"/>
    </source>
</evidence>
<dbReference type="InterPro" id="IPR018247">
    <property type="entry name" value="EF_Hand_1_Ca_BS"/>
</dbReference>
<evidence type="ECO:0000313" key="7">
    <source>
        <dbReference type="EMBL" id="JAS77800.1"/>
    </source>
</evidence>
<name>A0A1B6HSQ2_9HEMI</name>
<feature type="domain" description="EF-hand" evidence="5">
    <location>
        <begin position="222"/>
        <end position="257"/>
    </location>
</feature>
<keyword evidence="4" id="KW-0812">Transmembrane</keyword>
<feature type="transmembrane region" description="Helical" evidence="4">
    <location>
        <begin position="16"/>
        <end position="36"/>
    </location>
</feature>
<dbReference type="GO" id="GO:0005509">
    <property type="term" value="F:calcium ion binding"/>
    <property type="evidence" value="ECO:0007669"/>
    <property type="project" value="InterPro"/>
</dbReference>
<dbReference type="AlphaFoldDB" id="A0A1B6HSQ2"/>
<evidence type="ECO:0000256" key="4">
    <source>
        <dbReference type="SAM" id="Phobius"/>
    </source>
</evidence>
<reference evidence="6" key="1">
    <citation type="submission" date="2015-11" db="EMBL/GenBank/DDBJ databases">
        <title>De novo transcriptome assembly of four potential Pierce s Disease insect vectors from Arizona vineyards.</title>
        <authorList>
            <person name="Tassone E.E."/>
        </authorList>
    </citation>
    <scope>NUCLEOTIDE SEQUENCE</scope>
</reference>
<dbReference type="GO" id="GO:0005783">
    <property type="term" value="C:endoplasmic reticulum"/>
    <property type="evidence" value="ECO:0007669"/>
    <property type="project" value="TreeGrafter"/>
</dbReference>
<dbReference type="PANTHER" id="PTHR10827:SF98">
    <property type="entry name" value="45 KDA CALCIUM-BINDING PROTEIN"/>
    <property type="match status" value="1"/>
</dbReference>
<dbReference type="PROSITE" id="PS00018">
    <property type="entry name" value="EF_HAND_1"/>
    <property type="match status" value="2"/>
</dbReference>
<feature type="domain" description="EF-hand" evidence="5">
    <location>
        <begin position="89"/>
        <end position="124"/>
    </location>
</feature>
<dbReference type="EMBL" id="GECU01029992">
    <property type="protein sequence ID" value="JAS77714.1"/>
    <property type="molecule type" value="Transcribed_RNA"/>
</dbReference>
<dbReference type="Gene3D" id="1.10.238.10">
    <property type="entry name" value="EF-hand"/>
    <property type="match status" value="2"/>
</dbReference>
<dbReference type="PANTHER" id="PTHR10827">
    <property type="entry name" value="RETICULOCALBIN"/>
    <property type="match status" value="1"/>
</dbReference>
<feature type="domain" description="EF-hand" evidence="5">
    <location>
        <begin position="299"/>
        <end position="334"/>
    </location>
</feature>
<dbReference type="EMBL" id="GECU01029906">
    <property type="protein sequence ID" value="JAS77800.1"/>
    <property type="molecule type" value="Transcribed_RNA"/>
</dbReference>
<sequence length="347" mass="39774">MKFNLKPENCNLSVQRLSVCIPLTVYLFFIFLLNFTSVPLRSSERKTLEQFFKSAVVQNKDKSVVLSVNVLDKESIKRNFNSEDKKNMPPTELLASIFFKVDKNGDKLLTIDELSEYIHLETQKHINQGIQENYGLFMSIDRDPANGVVSWTEYHKYFLLKNGLAEDYADRHNEKHHELQRSLKELIARDRASWSEAARSDPDSLTLDEFLAFRHPESSHVTIIALVDELLDKLDRDGDELLTEEEFACLQVGEGGEALLSQGEAERRAEFRTFLDIDKDGKADRKEIVMYIDPKNPRHAQEEAETLVALSDVDHDGQLSLSEVLGKMDLFLGSKMVDIAKSFHDEF</sequence>
<keyword evidence="4" id="KW-1133">Transmembrane helix</keyword>
<evidence type="ECO:0000256" key="1">
    <source>
        <dbReference type="ARBA" id="ARBA00022723"/>
    </source>
</evidence>
<dbReference type="GO" id="GO:0017156">
    <property type="term" value="P:calcium-ion regulated exocytosis"/>
    <property type="evidence" value="ECO:0007669"/>
    <property type="project" value="TreeGrafter"/>
</dbReference>
<dbReference type="InterPro" id="IPR002048">
    <property type="entry name" value="EF_hand_dom"/>
</dbReference>
<keyword evidence="2" id="KW-0677">Repeat</keyword>
<keyword evidence="4" id="KW-0472">Membrane</keyword>
<evidence type="ECO:0000256" key="2">
    <source>
        <dbReference type="ARBA" id="ARBA00022737"/>
    </source>
</evidence>
<proteinExistence type="predicted"/>